<keyword evidence="2" id="KW-0812">Transmembrane</keyword>
<dbReference type="AlphaFoldDB" id="A0A0K8MAP3"/>
<evidence type="ECO:0000256" key="2">
    <source>
        <dbReference type="SAM" id="Phobius"/>
    </source>
</evidence>
<dbReference type="SUPFAM" id="SSF56112">
    <property type="entry name" value="Protein kinase-like (PK-like)"/>
    <property type="match status" value="1"/>
</dbReference>
<keyword evidence="2" id="KW-0472">Membrane</keyword>
<keyword evidence="5" id="KW-1185">Reference proteome</keyword>
<evidence type="ECO:0000313" key="5">
    <source>
        <dbReference type="Proteomes" id="UP000036771"/>
    </source>
</evidence>
<evidence type="ECO:0000313" key="4">
    <source>
        <dbReference type="EMBL" id="GAO97580.1"/>
    </source>
</evidence>
<dbReference type="InterPro" id="IPR011009">
    <property type="entry name" value="Kinase-like_dom_sf"/>
</dbReference>
<gene>
    <name evidence="4" type="ORF">Cva_00216</name>
</gene>
<dbReference type="STRING" id="1629334.Cva_00216"/>
<sequence>MKQIKYFIYVFLLLGVPNIFVFGQVLASQFKEINIDETGIFFTPKNKIKPFLINNHYIAANENGLTKDGGYGKVFLYQKIAAKIFNPLIDQNHLRKLQENQMKMKALLKQKALSNYSLCFPNDIVKVNVHHKNNFFQPTDISFLQIMPKVQGKTLESAVHYFNENAILDLFARLGSELGKFQKKFLTRKGKDLEVYCHHDFHLRNIMIEDKSNKFKIIDLDFLAPNHPLVDPVFFLMRLWHTVDAENYWDQKLYVAANFLIPYLNQFDINLRKEIANDLRNGHKHILDCYRNKNQHFPLPARLDGKEAIFNDQFDLMLNDFCGYLSLPLHKQKGQATLDKLPAFKKYKNFHSQLINMVYDLHNGAAKKQQPLIVPQQKADAAQKKQAQVAAAQRKKADAAQKKQAQVAAAQRKKADAAQKKQAQVAAAQRKKADAAQKKQAQVAAAQRKKADAAQKNRLR</sequence>
<comment type="caution">
    <text evidence="4">The sequence shown here is derived from an EMBL/GenBank/DDBJ whole genome shotgun (WGS) entry which is preliminary data.</text>
</comment>
<proteinExistence type="predicted"/>
<name>A0A0K8MAP3_9PROT</name>
<dbReference type="Gene3D" id="3.90.1200.10">
    <property type="match status" value="1"/>
</dbReference>
<keyword evidence="2" id="KW-1133">Transmembrane helix</keyword>
<evidence type="ECO:0000259" key="3">
    <source>
        <dbReference type="Pfam" id="PF01636"/>
    </source>
</evidence>
<evidence type="ECO:0000256" key="1">
    <source>
        <dbReference type="SAM" id="MobiDB-lite"/>
    </source>
</evidence>
<dbReference type="EMBL" id="BBVC01000010">
    <property type="protein sequence ID" value="GAO97580.1"/>
    <property type="molecule type" value="Genomic_DNA"/>
</dbReference>
<feature type="region of interest" description="Disordered" evidence="1">
    <location>
        <begin position="421"/>
        <end position="460"/>
    </location>
</feature>
<protein>
    <recommendedName>
        <fullName evidence="3">Aminoglycoside phosphotransferase domain-containing protein</fullName>
    </recommendedName>
</protein>
<accession>A0A0K8MAP3</accession>
<organism evidence="4 5">
    <name type="scientific">Caedimonas varicaedens</name>
    <dbReference type="NCBI Taxonomy" id="1629334"/>
    <lineage>
        <taxon>Bacteria</taxon>
        <taxon>Pseudomonadati</taxon>
        <taxon>Pseudomonadota</taxon>
        <taxon>Alphaproteobacteria</taxon>
        <taxon>Holosporales</taxon>
        <taxon>Caedimonadaceae</taxon>
        <taxon>Caedimonas</taxon>
    </lineage>
</organism>
<feature type="domain" description="Aminoglycoside phosphotransferase" evidence="3">
    <location>
        <begin position="194"/>
        <end position="242"/>
    </location>
</feature>
<dbReference type="InterPro" id="IPR002575">
    <property type="entry name" value="Aminoglycoside_PTrfase"/>
</dbReference>
<feature type="compositionally biased region" description="Basic and acidic residues" evidence="1">
    <location>
        <begin position="449"/>
        <end position="460"/>
    </location>
</feature>
<feature type="transmembrane region" description="Helical" evidence="2">
    <location>
        <begin position="7"/>
        <end position="27"/>
    </location>
</feature>
<dbReference type="Pfam" id="PF01636">
    <property type="entry name" value="APH"/>
    <property type="match status" value="1"/>
</dbReference>
<dbReference type="Proteomes" id="UP000036771">
    <property type="component" value="Unassembled WGS sequence"/>
</dbReference>
<reference evidence="4 5" key="1">
    <citation type="submission" date="2015-03" db="EMBL/GenBank/DDBJ databases">
        <title>Caedibacter varicaedens, whole genome shotgun sequence.</title>
        <authorList>
            <person name="Suzuki H."/>
            <person name="Dapper A.L."/>
            <person name="Gibson A.K."/>
            <person name="Jackson C."/>
            <person name="Lee H."/>
            <person name="Pejaver V.R."/>
            <person name="Doak T."/>
            <person name="Lynch M."/>
        </authorList>
    </citation>
    <scope>NUCLEOTIDE SEQUENCE [LARGE SCALE GENOMIC DNA]</scope>
</reference>